<dbReference type="EMBL" id="SBIJ01000068">
    <property type="protein sequence ID" value="TNH41727.1"/>
    <property type="molecule type" value="Genomic_DNA"/>
</dbReference>
<protein>
    <submittedName>
        <fullName evidence="1">Uncharacterized protein</fullName>
    </submittedName>
</protein>
<name>A0A5C4RDN6_PHOLU</name>
<accession>A0A5C4RDN6</accession>
<comment type="caution">
    <text evidence="1">The sequence shown here is derived from an EMBL/GenBank/DDBJ whole genome shotgun (WGS) entry which is preliminary data.</text>
</comment>
<evidence type="ECO:0000313" key="2">
    <source>
        <dbReference type="Proteomes" id="UP000307592"/>
    </source>
</evidence>
<proteinExistence type="predicted"/>
<evidence type="ECO:0000313" key="1">
    <source>
        <dbReference type="EMBL" id="TNH41727.1"/>
    </source>
</evidence>
<dbReference type="Proteomes" id="UP000307592">
    <property type="component" value="Unassembled WGS sequence"/>
</dbReference>
<dbReference type="SUPFAM" id="SSF56317">
    <property type="entry name" value="Carbon-nitrogen hydrolase"/>
    <property type="match status" value="1"/>
</dbReference>
<dbReference type="RefSeq" id="WP_139657063.1">
    <property type="nucleotide sequence ID" value="NZ_CAWOQH010000197.1"/>
</dbReference>
<gene>
    <name evidence="1" type="ORF">EP164_20985</name>
</gene>
<organism evidence="1 2">
    <name type="scientific">Photorhabdus luminescens subsp. sonorensis</name>
    <dbReference type="NCBI Taxonomy" id="1173677"/>
    <lineage>
        <taxon>Bacteria</taxon>
        <taxon>Pseudomonadati</taxon>
        <taxon>Pseudomonadota</taxon>
        <taxon>Gammaproteobacteria</taxon>
        <taxon>Enterobacterales</taxon>
        <taxon>Morganellaceae</taxon>
        <taxon>Photorhabdus</taxon>
    </lineage>
</organism>
<sequence length="76" mass="8336">MIKKQHHNSGVAAVQAAPVFLDLEATVAKTITLIESAAKHMIMKQDYCCDSEVCIEKENICEPSEKTSTAINIDTK</sequence>
<dbReference type="AlphaFoldDB" id="A0A5C4RDN6"/>
<reference evidence="1 2" key="1">
    <citation type="submission" date="2019-01" db="EMBL/GenBank/DDBJ databases">
        <title>Draft genome assembly of Photorhabdus luminescens subsp. sonorensis Caborca.</title>
        <authorList>
            <person name="Duong D.A."/>
            <person name="Espinosa-Artiles P."/>
            <person name="Orozco R.A."/>
            <person name="Molnar I."/>
            <person name="Stock P."/>
        </authorList>
    </citation>
    <scope>NUCLEOTIDE SEQUENCE [LARGE SCALE GENOMIC DNA]</scope>
    <source>
        <strain evidence="1 2">Caborca</strain>
    </source>
</reference>
<dbReference type="InterPro" id="IPR036526">
    <property type="entry name" value="C-N_Hydrolase_sf"/>
</dbReference>